<proteinExistence type="inferred from homology"/>
<evidence type="ECO:0000313" key="3">
    <source>
        <dbReference type="EMBL" id="SMF68656.1"/>
    </source>
</evidence>
<keyword evidence="1 2" id="KW-0378">Hydrolase</keyword>
<organism evidence="3 4">
    <name type="scientific">Allosphingosinicella indica</name>
    <dbReference type="NCBI Taxonomy" id="941907"/>
    <lineage>
        <taxon>Bacteria</taxon>
        <taxon>Pseudomonadati</taxon>
        <taxon>Pseudomonadota</taxon>
        <taxon>Alphaproteobacteria</taxon>
        <taxon>Sphingomonadales</taxon>
        <taxon>Sphingomonadaceae</taxon>
        <taxon>Allosphingosinicella</taxon>
    </lineage>
</organism>
<feature type="short sequence motif" description="HXTX 1" evidence="2">
    <location>
        <begin position="37"/>
        <end position="40"/>
    </location>
</feature>
<accession>A0A1X7GEN4</accession>
<comment type="function">
    <text evidence="2">Hydrolyzes RNA 2',3'-cyclic phosphodiester to an RNA 2'-phosphomonoester.</text>
</comment>
<evidence type="ECO:0000313" key="4">
    <source>
        <dbReference type="Proteomes" id="UP000192934"/>
    </source>
</evidence>
<evidence type="ECO:0000256" key="1">
    <source>
        <dbReference type="ARBA" id="ARBA00022801"/>
    </source>
</evidence>
<protein>
    <recommendedName>
        <fullName evidence="2">RNA 2',3'-cyclic phosphodiesterase</fullName>
        <shortName evidence="2">RNA 2',3'-CPDase</shortName>
        <ecNumber evidence="2">3.1.4.58</ecNumber>
    </recommendedName>
</protein>
<dbReference type="Proteomes" id="UP000192934">
    <property type="component" value="Chromosome I"/>
</dbReference>
<comment type="catalytic activity">
    <reaction evidence="2">
        <text>a 3'-end 2',3'-cyclophospho-ribonucleotide-RNA + H2O = a 3'-end 2'-phospho-ribonucleotide-RNA + H(+)</text>
        <dbReference type="Rhea" id="RHEA:11828"/>
        <dbReference type="Rhea" id="RHEA-COMP:10464"/>
        <dbReference type="Rhea" id="RHEA-COMP:17353"/>
        <dbReference type="ChEBI" id="CHEBI:15377"/>
        <dbReference type="ChEBI" id="CHEBI:15378"/>
        <dbReference type="ChEBI" id="CHEBI:83064"/>
        <dbReference type="ChEBI" id="CHEBI:173113"/>
        <dbReference type="EC" id="3.1.4.58"/>
    </reaction>
</comment>
<dbReference type="OrthoDB" id="9793819at2"/>
<gene>
    <name evidence="3" type="ORF">SAMN06295910_1644</name>
</gene>
<dbReference type="InterPro" id="IPR004175">
    <property type="entry name" value="RNA_CPDase"/>
</dbReference>
<reference evidence="4" key="1">
    <citation type="submission" date="2017-04" db="EMBL/GenBank/DDBJ databases">
        <authorList>
            <person name="Varghese N."/>
            <person name="Submissions S."/>
        </authorList>
    </citation>
    <scope>NUCLEOTIDE SEQUENCE [LARGE SCALE GENOMIC DNA]</scope>
    <source>
        <strain evidence="4">Dd16</strain>
    </source>
</reference>
<dbReference type="AlphaFoldDB" id="A0A1X7GEN4"/>
<dbReference type="Gene3D" id="3.90.1140.10">
    <property type="entry name" value="Cyclic phosphodiesterase"/>
    <property type="match status" value="1"/>
</dbReference>
<keyword evidence="4" id="KW-1185">Reference proteome</keyword>
<dbReference type="EMBL" id="LT840185">
    <property type="protein sequence ID" value="SMF68656.1"/>
    <property type="molecule type" value="Genomic_DNA"/>
</dbReference>
<dbReference type="EC" id="3.1.4.58" evidence="2"/>
<evidence type="ECO:0000256" key="2">
    <source>
        <dbReference type="HAMAP-Rule" id="MF_01940"/>
    </source>
</evidence>
<feature type="short sequence motif" description="HXTX 2" evidence="2">
    <location>
        <begin position="121"/>
        <end position="124"/>
    </location>
</feature>
<keyword evidence="3" id="KW-0436">Ligase</keyword>
<dbReference type="RefSeq" id="WP_085218329.1">
    <property type="nucleotide sequence ID" value="NZ_LT840185.1"/>
</dbReference>
<sequence length="177" mass="19345">MHRLFVAIRPPRDIRAQLLSIMGGVSGARWQSDDQLHLTLRFVGEVDRHVAADVAAALGSIHHPRFSIALAGLGSFDKRGIRDNLWAGVAPHEPLKTLHNKVDQAVSRAGIAPDSRAFLPHITLARLNRASGPIDGFAEQNGGLASAPFEVDHFALYESTMTPEGAHYTIAERYRLD</sequence>
<dbReference type="GO" id="GO:0008664">
    <property type="term" value="F:RNA 2',3'-cyclic 3'-phosphodiesterase activity"/>
    <property type="evidence" value="ECO:0007669"/>
    <property type="project" value="UniProtKB-EC"/>
</dbReference>
<dbReference type="GO" id="GO:0004113">
    <property type="term" value="F:2',3'-cyclic-nucleotide 3'-phosphodiesterase activity"/>
    <property type="evidence" value="ECO:0007669"/>
    <property type="project" value="InterPro"/>
</dbReference>
<feature type="active site" description="Proton acceptor" evidence="2">
    <location>
        <position position="121"/>
    </location>
</feature>
<dbReference type="Pfam" id="PF13563">
    <property type="entry name" value="2_5_RNA_ligase2"/>
    <property type="match status" value="1"/>
</dbReference>
<dbReference type="SUPFAM" id="SSF55144">
    <property type="entry name" value="LigT-like"/>
    <property type="match status" value="1"/>
</dbReference>
<dbReference type="PANTHER" id="PTHR35561:SF1">
    <property type="entry name" value="RNA 2',3'-CYCLIC PHOSPHODIESTERASE"/>
    <property type="match status" value="1"/>
</dbReference>
<name>A0A1X7GEN4_9SPHN</name>
<dbReference type="GO" id="GO:0016874">
    <property type="term" value="F:ligase activity"/>
    <property type="evidence" value="ECO:0007669"/>
    <property type="project" value="UniProtKB-KW"/>
</dbReference>
<dbReference type="HAMAP" id="MF_01940">
    <property type="entry name" value="RNA_CPDase"/>
    <property type="match status" value="1"/>
</dbReference>
<dbReference type="InterPro" id="IPR009097">
    <property type="entry name" value="Cyclic_Pdiesterase"/>
</dbReference>
<dbReference type="PANTHER" id="PTHR35561">
    <property type="entry name" value="RNA 2',3'-CYCLIC PHOSPHODIESTERASE"/>
    <property type="match status" value="1"/>
</dbReference>
<comment type="similarity">
    <text evidence="2">Belongs to the 2H phosphoesterase superfamily. ThpR family.</text>
</comment>
<feature type="active site" description="Proton donor" evidence="2">
    <location>
        <position position="37"/>
    </location>
</feature>
<dbReference type="NCBIfam" id="TIGR02258">
    <property type="entry name" value="2_5_ligase"/>
    <property type="match status" value="1"/>
</dbReference>